<accession>A0ABU3A3J3</accession>
<name>A0ABU3A3J3_9GAMM</name>
<proteinExistence type="predicted"/>
<gene>
    <name evidence="1" type="ORF">RM573_08090</name>
</gene>
<dbReference type="RefSeq" id="WP_311579916.1">
    <property type="nucleotide sequence ID" value="NZ_JAVRIF010000003.1"/>
</dbReference>
<dbReference type="EMBL" id="JAVRIF010000003">
    <property type="protein sequence ID" value="MDT0603556.1"/>
    <property type="molecule type" value="Genomic_DNA"/>
</dbReference>
<reference evidence="1 2" key="1">
    <citation type="submission" date="2023-09" db="EMBL/GenBank/DDBJ databases">
        <authorList>
            <person name="Rey-Velasco X."/>
        </authorList>
    </citation>
    <scope>NUCLEOTIDE SEQUENCE [LARGE SCALE GENOMIC DNA]</scope>
    <source>
        <strain evidence="1 2">W431</strain>
    </source>
</reference>
<sequence>MVTFSFYSLFITSQSLATEIVWVTDAPQNNVTAKNKVLDIDTSTFNLLAAHLNSQYFFKKLHVPVKRGFTLIKHQENVCIGNKLTTKERNEFSYSTQIPQTVFPGLRLYINKNSPYFQKVRQLVTQQKTVSIYDIINTVAGIKFGIVGGRSYGVEIDSLINSPENAHFFWKRHASKANRGIVNMIEKARFDISIEYPNVFGFYSEEDNTVIESFPLKEAPNYMLGNILCSKSKIGAKMVKAFNAVIKTTSKTREYFDAHMKWFDSSSQEDAARYYNKIYKTSFTLKKSMVN</sequence>
<organism evidence="1 2">
    <name type="scientific">Thalassotalea castellviae</name>
    <dbReference type="NCBI Taxonomy" id="3075612"/>
    <lineage>
        <taxon>Bacteria</taxon>
        <taxon>Pseudomonadati</taxon>
        <taxon>Pseudomonadota</taxon>
        <taxon>Gammaproteobacteria</taxon>
        <taxon>Alteromonadales</taxon>
        <taxon>Colwelliaceae</taxon>
        <taxon>Thalassotalea</taxon>
    </lineage>
</organism>
<comment type="caution">
    <text evidence="1">The sequence shown here is derived from an EMBL/GenBank/DDBJ whole genome shotgun (WGS) entry which is preliminary data.</text>
</comment>
<protein>
    <recommendedName>
        <fullName evidence="3">Solute-binding protein family 3/N-terminal domain-containing protein</fullName>
    </recommendedName>
</protein>
<evidence type="ECO:0008006" key="3">
    <source>
        <dbReference type="Google" id="ProtNLM"/>
    </source>
</evidence>
<dbReference type="Proteomes" id="UP001266357">
    <property type="component" value="Unassembled WGS sequence"/>
</dbReference>
<keyword evidence="2" id="KW-1185">Reference proteome</keyword>
<evidence type="ECO:0000313" key="2">
    <source>
        <dbReference type="Proteomes" id="UP001266357"/>
    </source>
</evidence>
<evidence type="ECO:0000313" key="1">
    <source>
        <dbReference type="EMBL" id="MDT0603556.1"/>
    </source>
</evidence>